<feature type="domain" description="Tyrosine specific protein phosphatases" evidence="1">
    <location>
        <begin position="134"/>
        <end position="200"/>
    </location>
</feature>
<evidence type="ECO:0000259" key="1">
    <source>
        <dbReference type="PROSITE" id="PS50056"/>
    </source>
</evidence>
<dbReference type="Pfam" id="PF13350">
    <property type="entry name" value="Y_phosphatase3"/>
    <property type="match status" value="1"/>
</dbReference>
<dbReference type="PANTHER" id="PTHR31126">
    <property type="entry name" value="TYROSINE-PROTEIN PHOSPHATASE"/>
    <property type="match status" value="1"/>
</dbReference>
<evidence type="ECO:0000313" key="2">
    <source>
        <dbReference type="EMBL" id="KXJ90914.1"/>
    </source>
</evidence>
<dbReference type="OrthoDB" id="449382at2759"/>
<dbReference type="PANTHER" id="PTHR31126:SF73">
    <property type="entry name" value="TYROSINE SPECIFIC PROTEIN PHOSPHATASES DOMAIN-CONTAINING PROTEIN"/>
    <property type="match status" value="1"/>
</dbReference>
<name>A0A136J1G4_9PEZI</name>
<protein>
    <submittedName>
        <fullName evidence="2">Protein-tyrosine phosphatase-like protein</fullName>
    </submittedName>
</protein>
<accession>A0A136J1G4</accession>
<dbReference type="InterPro" id="IPR000387">
    <property type="entry name" value="Tyr_Pase_dom"/>
</dbReference>
<dbReference type="Proteomes" id="UP000070501">
    <property type="component" value="Unassembled WGS sequence"/>
</dbReference>
<gene>
    <name evidence="2" type="ORF">Micbo1qcDRAFT_147944</name>
</gene>
<dbReference type="Gene3D" id="3.90.190.10">
    <property type="entry name" value="Protein tyrosine phosphatase superfamily"/>
    <property type="match status" value="1"/>
</dbReference>
<dbReference type="InterPro" id="IPR016130">
    <property type="entry name" value="Tyr_Pase_AS"/>
</dbReference>
<dbReference type="InterPro" id="IPR029021">
    <property type="entry name" value="Prot-tyrosine_phosphatase-like"/>
</dbReference>
<dbReference type="SUPFAM" id="SSF52799">
    <property type="entry name" value="(Phosphotyrosine protein) phosphatases II"/>
    <property type="match status" value="1"/>
</dbReference>
<keyword evidence="3" id="KW-1185">Reference proteome</keyword>
<dbReference type="InParanoid" id="A0A136J1G4"/>
<reference evidence="3" key="1">
    <citation type="submission" date="2016-02" db="EMBL/GenBank/DDBJ databases">
        <title>Draft genome sequence of Microdochium bolleyi, a fungal endophyte of beachgrass.</title>
        <authorList>
            <consortium name="DOE Joint Genome Institute"/>
            <person name="David A.S."/>
            <person name="May G."/>
            <person name="Haridas S."/>
            <person name="Lim J."/>
            <person name="Wang M."/>
            <person name="Labutti K."/>
            <person name="Lipzen A."/>
            <person name="Barry K."/>
            <person name="Grigoriev I.V."/>
        </authorList>
    </citation>
    <scope>NUCLEOTIDE SEQUENCE [LARGE SCALE GENOMIC DNA]</scope>
    <source>
        <strain evidence="3">J235TASD1</strain>
    </source>
</reference>
<dbReference type="InterPro" id="IPR026893">
    <property type="entry name" value="Tyr/Ser_Pase_IphP-type"/>
</dbReference>
<dbReference type="GO" id="GO:0004721">
    <property type="term" value="F:phosphoprotein phosphatase activity"/>
    <property type="evidence" value="ECO:0007669"/>
    <property type="project" value="InterPro"/>
</dbReference>
<evidence type="ECO:0000313" key="3">
    <source>
        <dbReference type="Proteomes" id="UP000070501"/>
    </source>
</evidence>
<dbReference type="AlphaFoldDB" id="A0A136J1G4"/>
<proteinExistence type="predicted"/>
<sequence>MADAAGLLKLAETDVSREITKDQYGPIITSPPFVYVDGTFNTRDLGLVPNSPLRAGFAYRSGLLSNITDNGRAVLQGKLGIKRVFDLRSPEEREKAPEPVLEGVETTWIQSTHPDSTPDLDLFAKGDGEEGYEDMYLEVIRVYVDSWKAILEHVRDRPDEPFLVHCTAGRDRTGVFGGLLLTLAGASEETVTLDYLLSRIGTEPVRLMLLQFALAGTGAESQEQPGFYNLCSLRASSWKAFTDGVQKKYGGFVQFAKQELGFSEEDLATIRKNATATRH</sequence>
<dbReference type="PROSITE" id="PS00383">
    <property type="entry name" value="TYR_PHOSPHATASE_1"/>
    <property type="match status" value="1"/>
</dbReference>
<dbReference type="PROSITE" id="PS50056">
    <property type="entry name" value="TYR_PHOSPHATASE_2"/>
    <property type="match status" value="1"/>
</dbReference>
<organism evidence="2 3">
    <name type="scientific">Microdochium bolleyi</name>
    <dbReference type="NCBI Taxonomy" id="196109"/>
    <lineage>
        <taxon>Eukaryota</taxon>
        <taxon>Fungi</taxon>
        <taxon>Dikarya</taxon>
        <taxon>Ascomycota</taxon>
        <taxon>Pezizomycotina</taxon>
        <taxon>Sordariomycetes</taxon>
        <taxon>Xylariomycetidae</taxon>
        <taxon>Xylariales</taxon>
        <taxon>Microdochiaceae</taxon>
        <taxon>Microdochium</taxon>
    </lineage>
</organism>
<dbReference type="EMBL" id="KQ964251">
    <property type="protein sequence ID" value="KXJ90914.1"/>
    <property type="molecule type" value="Genomic_DNA"/>
</dbReference>
<dbReference type="STRING" id="196109.A0A136J1G4"/>